<dbReference type="EMBL" id="JBGEHV010000102">
    <property type="protein sequence ID" value="MEY8043512.1"/>
    <property type="molecule type" value="Genomic_DNA"/>
</dbReference>
<accession>A0ABV4CTH4</accession>
<comment type="caution">
    <text evidence="1">The sequence shown here is derived from an EMBL/GenBank/DDBJ whole genome shotgun (WGS) entry which is preliminary data.</text>
</comment>
<keyword evidence="2" id="KW-1185">Reference proteome</keyword>
<reference evidence="1 2" key="1">
    <citation type="submission" date="2024-08" db="EMBL/GenBank/DDBJ databases">
        <title>Genome mining of Saccharopolyspora cebuensis PGLac3 from Nigerian medicinal plant.</title>
        <authorList>
            <person name="Ezeobiora C.E."/>
            <person name="Igbokwe N.H."/>
            <person name="Amin D.H."/>
            <person name="Mendie U.E."/>
        </authorList>
    </citation>
    <scope>NUCLEOTIDE SEQUENCE [LARGE SCALE GENOMIC DNA]</scope>
    <source>
        <strain evidence="1 2">PGLac3</strain>
    </source>
</reference>
<proteinExistence type="predicted"/>
<evidence type="ECO:0000313" key="2">
    <source>
        <dbReference type="Proteomes" id="UP001564626"/>
    </source>
</evidence>
<evidence type="ECO:0008006" key="3">
    <source>
        <dbReference type="Google" id="ProtNLM"/>
    </source>
</evidence>
<evidence type="ECO:0000313" key="1">
    <source>
        <dbReference type="EMBL" id="MEY8043512.1"/>
    </source>
</evidence>
<gene>
    <name evidence="1" type="ORF">AB8O55_29240</name>
</gene>
<name>A0ABV4CTH4_9PSEU</name>
<protein>
    <recommendedName>
        <fullName evidence="3">Glutaredoxin</fullName>
    </recommendedName>
</protein>
<dbReference type="RefSeq" id="WP_186361387.1">
    <property type="nucleotide sequence ID" value="NZ_JBGEHV010000102.1"/>
</dbReference>
<sequence length="85" mass="9289">MLRIYTSPGCASCRTAEKLADTVRRVRPAQPVEVIDLAQHAGPKPDGLVGTPTYRLGETTIALGNPSLRELLYRLDNPRIDDDGD</sequence>
<organism evidence="1 2">
    <name type="scientific">Saccharopolyspora cebuensis</name>
    <dbReference type="NCBI Taxonomy" id="418759"/>
    <lineage>
        <taxon>Bacteria</taxon>
        <taxon>Bacillati</taxon>
        <taxon>Actinomycetota</taxon>
        <taxon>Actinomycetes</taxon>
        <taxon>Pseudonocardiales</taxon>
        <taxon>Pseudonocardiaceae</taxon>
        <taxon>Saccharopolyspora</taxon>
    </lineage>
</organism>
<dbReference type="Proteomes" id="UP001564626">
    <property type="component" value="Unassembled WGS sequence"/>
</dbReference>